<evidence type="ECO:0000313" key="1">
    <source>
        <dbReference type="EMBL" id="AZA13444.1"/>
    </source>
</evidence>
<organism evidence="1 2">
    <name type="scientific">Corynebacterium choanae</name>
    <dbReference type="NCBI Taxonomy" id="1862358"/>
    <lineage>
        <taxon>Bacteria</taxon>
        <taxon>Bacillati</taxon>
        <taxon>Actinomycetota</taxon>
        <taxon>Actinomycetes</taxon>
        <taxon>Mycobacteriales</taxon>
        <taxon>Corynebacteriaceae</taxon>
        <taxon>Corynebacterium</taxon>
    </lineage>
</organism>
<sequence>MCLAAVAYSIPWDLSLLDVGFLLCGVRGLRFLSFGDVAIQCPVMYLLECPALQLWLRVGLDRIVNRVGGALDLGFPLPFRGSVSNHTP</sequence>
<dbReference type="KEGG" id="ccho:CCHOA_05195"/>
<proteinExistence type="predicted"/>
<evidence type="ECO:0000313" key="2">
    <source>
        <dbReference type="Proteomes" id="UP000269019"/>
    </source>
</evidence>
<name>A0A3G6JBE4_9CORY</name>
<dbReference type="Proteomes" id="UP000269019">
    <property type="component" value="Chromosome"/>
</dbReference>
<protein>
    <submittedName>
        <fullName evidence="1">Uncharacterized protein</fullName>
    </submittedName>
</protein>
<dbReference type="AlphaFoldDB" id="A0A3G6JBE4"/>
<gene>
    <name evidence="1" type="ORF">CCHOA_05195</name>
</gene>
<keyword evidence="2" id="KW-1185">Reference proteome</keyword>
<reference evidence="1 2" key="1">
    <citation type="submission" date="2018-11" db="EMBL/GenBank/DDBJ databases">
        <authorList>
            <person name="Kleinhagauer T."/>
            <person name="Glaeser S.P."/>
            <person name="Spergser J."/>
            <person name="Ruckert C."/>
            <person name="Kaempfer P."/>
            <person name="Busse H.-J."/>
        </authorList>
    </citation>
    <scope>NUCLEOTIDE SEQUENCE [LARGE SCALE GENOMIC DNA]</scope>
    <source>
        <strain evidence="1 2">200CH</strain>
    </source>
</reference>
<dbReference type="EMBL" id="CP033896">
    <property type="protein sequence ID" value="AZA13444.1"/>
    <property type="molecule type" value="Genomic_DNA"/>
</dbReference>
<accession>A0A3G6JBE4</accession>